<dbReference type="Gene3D" id="3.30.200.20">
    <property type="entry name" value="Phosphorylase Kinase, domain 1"/>
    <property type="match status" value="1"/>
</dbReference>
<dbReference type="RefSeq" id="WP_279571540.1">
    <property type="nucleotide sequence ID" value="NZ_SNZH01000026.1"/>
</dbReference>
<feature type="binding site" evidence="7">
    <location>
        <position position="43"/>
    </location>
    <ligand>
        <name>ATP</name>
        <dbReference type="ChEBI" id="CHEBI:30616"/>
    </ligand>
</feature>
<feature type="region of interest" description="Disordered" evidence="8">
    <location>
        <begin position="467"/>
        <end position="560"/>
    </location>
</feature>
<dbReference type="PANTHER" id="PTHR43289">
    <property type="entry name" value="MITOGEN-ACTIVATED PROTEIN KINASE KINASE KINASE 20-RELATED"/>
    <property type="match status" value="1"/>
</dbReference>
<keyword evidence="12" id="KW-1185">Reference proteome</keyword>
<feature type="compositionally biased region" description="Pro residues" evidence="8">
    <location>
        <begin position="501"/>
        <end position="511"/>
    </location>
</feature>
<evidence type="ECO:0000256" key="2">
    <source>
        <dbReference type="ARBA" id="ARBA00022527"/>
    </source>
</evidence>
<dbReference type="InterPro" id="IPR017441">
    <property type="entry name" value="Protein_kinase_ATP_BS"/>
</dbReference>
<evidence type="ECO:0000313" key="12">
    <source>
        <dbReference type="Proteomes" id="UP000295293"/>
    </source>
</evidence>
<feature type="compositionally biased region" description="Basic and acidic residues" evidence="8">
    <location>
        <begin position="550"/>
        <end position="560"/>
    </location>
</feature>
<name>A0A4R6YJE8_9GAMM</name>
<evidence type="ECO:0000256" key="8">
    <source>
        <dbReference type="SAM" id="MobiDB-lite"/>
    </source>
</evidence>
<dbReference type="Proteomes" id="UP000295293">
    <property type="component" value="Unassembled WGS sequence"/>
</dbReference>
<keyword evidence="3" id="KW-0808">Transferase</keyword>
<dbReference type="PANTHER" id="PTHR43289:SF6">
    <property type="entry name" value="SERINE_THREONINE-PROTEIN KINASE NEKL-3"/>
    <property type="match status" value="1"/>
</dbReference>
<accession>A0A4R6YJE8</accession>
<dbReference type="InterPro" id="IPR008271">
    <property type="entry name" value="Ser/Thr_kinase_AS"/>
</dbReference>
<comment type="caution">
    <text evidence="11">The sequence shown here is derived from an EMBL/GenBank/DDBJ whole genome shotgun (WGS) entry which is preliminary data.</text>
</comment>
<keyword evidence="9" id="KW-1133">Transmembrane helix</keyword>
<dbReference type="SUPFAM" id="SSF56112">
    <property type="entry name" value="Protein kinase-like (PK-like)"/>
    <property type="match status" value="1"/>
</dbReference>
<feature type="domain" description="Protein kinase" evidence="10">
    <location>
        <begin position="14"/>
        <end position="268"/>
    </location>
</feature>
<keyword evidence="9" id="KW-0472">Membrane</keyword>
<dbReference type="AlphaFoldDB" id="A0A4R6YJE8"/>
<evidence type="ECO:0000259" key="10">
    <source>
        <dbReference type="PROSITE" id="PS50011"/>
    </source>
</evidence>
<evidence type="ECO:0000313" key="11">
    <source>
        <dbReference type="EMBL" id="TDR36991.1"/>
    </source>
</evidence>
<dbReference type="CDD" id="cd14014">
    <property type="entry name" value="STKc_PknB_like"/>
    <property type="match status" value="1"/>
</dbReference>
<keyword evidence="2 11" id="KW-0723">Serine/threonine-protein kinase</keyword>
<reference evidence="11 12" key="1">
    <citation type="submission" date="2019-03" db="EMBL/GenBank/DDBJ databases">
        <title>Genomic Encyclopedia of Type Strains, Phase IV (KMG-IV): sequencing the most valuable type-strain genomes for metagenomic binning, comparative biology and taxonomic classification.</title>
        <authorList>
            <person name="Goeker M."/>
        </authorList>
    </citation>
    <scope>NUCLEOTIDE SEQUENCE [LARGE SCALE GENOMIC DNA]</scope>
    <source>
        <strain evidence="11 12">DSM 21667</strain>
    </source>
</reference>
<feature type="transmembrane region" description="Helical" evidence="9">
    <location>
        <begin position="333"/>
        <end position="355"/>
    </location>
</feature>
<proteinExistence type="predicted"/>
<dbReference type="Pfam" id="PF00069">
    <property type="entry name" value="Pkinase"/>
    <property type="match status" value="1"/>
</dbReference>
<evidence type="ECO:0000256" key="4">
    <source>
        <dbReference type="ARBA" id="ARBA00022741"/>
    </source>
</evidence>
<keyword evidence="9" id="KW-0812">Transmembrane</keyword>
<dbReference type="EMBL" id="SNZH01000026">
    <property type="protein sequence ID" value="TDR36991.1"/>
    <property type="molecule type" value="Genomic_DNA"/>
</dbReference>
<evidence type="ECO:0000256" key="1">
    <source>
        <dbReference type="ARBA" id="ARBA00012513"/>
    </source>
</evidence>
<evidence type="ECO:0000256" key="5">
    <source>
        <dbReference type="ARBA" id="ARBA00022777"/>
    </source>
</evidence>
<evidence type="ECO:0000256" key="9">
    <source>
        <dbReference type="SAM" id="Phobius"/>
    </source>
</evidence>
<dbReference type="GO" id="GO:0005524">
    <property type="term" value="F:ATP binding"/>
    <property type="evidence" value="ECO:0007669"/>
    <property type="project" value="UniProtKB-UniRule"/>
</dbReference>
<keyword evidence="5 11" id="KW-0418">Kinase</keyword>
<dbReference type="PROSITE" id="PS00108">
    <property type="entry name" value="PROTEIN_KINASE_ST"/>
    <property type="match status" value="1"/>
</dbReference>
<dbReference type="FunFam" id="1.10.510.10:FF:000021">
    <property type="entry name" value="Serine/threonine protein kinase"/>
    <property type="match status" value="1"/>
</dbReference>
<protein>
    <recommendedName>
        <fullName evidence="1">non-specific serine/threonine protein kinase</fullName>
        <ecNumber evidence="1">2.7.11.1</ecNumber>
    </recommendedName>
</protein>
<keyword evidence="6 7" id="KW-0067">ATP-binding</keyword>
<keyword evidence="4 7" id="KW-0547">Nucleotide-binding</keyword>
<dbReference type="InterPro" id="IPR000719">
    <property type="entry name" value="Prot_kinase_dom"/>
</dbReference>
<dbReference type="EC" id="2.7.11.1" evidence="1"/>
<feature type="compositionally biased region" description="Polar residues" evidence="8">
    <location>
        <begin position="301"/>
        <end position="326"/>
    </location>
</feature>
<dbReference type="SMART" id="SM00220">
    <property type="entry name" value="S_TKc"/>
    <property type="match status" value="1"/>
</dbReference>
<evidence type="ECO:0000256" key="3">
    <source>
        <dbReference type="ARBA" id="ARBA00022679"/>
    </source>
</evidence>
<dbReference type="PROSITE" id="PS00107">
    <property type="entry name" value="PROTEIN_KINASE_ATP"/>
    <property type="match status" value="1"/>
</dbReference>
<sequence length="560" mass="59283">MLDAAVADPCIPGYRIVSPLGDGGMATVYLAVQESLDRDVALKVLAPAMAANQEFASRFLKEGRITARLNHPHLVTVFDIGQHGAIYYLAAEYLPGGTLREKLDRGISIAESLDAICDVAKGLHFAHNAGFVHRDVKPSNVMFRANGAAVLADFGIAKSMDGKTMVTQVGSWIGTPRYMSPEQVNAQAVDGRSDLYSLGVVLFELLTGQPPYVAGDPLTVALMHVSHPLPQLPPALAWLQPLIDGLMAKDASERFATGEAFVAAVEQLWDHAPDAMALQNAADTSKRAAPRFSPADRQQPGARTQTTSDALPASQHASSEPTTSTPPARRQRIVMITIIAALAVLGGGAAAWKAFVSRENAARAQIDDLCRAAMASVTTAIGQADLTQAQAKFAALPNPCGAHPQASQTRDTVNAAAERAAAARKLLVAALDRGDVPGARHALGSLEGIDRSANDLPDLRNRLDQAHAKTTGDQKVAAIPAPEITPPAPVRQAIPPNATEPAPPEPTPLRRPPADGSATVRRPTANPSGQQSQKCREISLRAGLGEETAEERRYISENCR</sequence>
<dbReference type="Gene3D" id="1.10.510.10">
    <property type="entry name" value="Transferase(Phosphotransferase) domain 1"/>
    <property type="match status" value="1"/>
</dbReference>
<organism evidence="11 12">
    <name type="scientific">Tahibacter aquaticus</name>
    <dbReference type="NCBI Taxonomy" id="520092"/>
    <lineage>
        <taxon>Bacteria</taxon>
        <taxon>Pseudomonadati</taxon>
        <taxon>Pseudomonadota</taxon>
        <taxon>Gammaproteobacteria</taxon>
        <taxon>Lysobacterales</taxon>
        <taxon>Rhodanobacteraceae</taxon>
        <taxon>Tahibacter</taxon>
    </lineage>
</organism>
<dbReference type="InterPro" id="IPR011009">
    <property type="entry name" value="Kinase-like_dom_sf"/>
</dbReference>
<dbReference type="PROSITE" id="PS50011">
    <property type="entry name" value="PROTEIN_KINASE_DOM"/>
    <property type="match status" value="1"/>
</dbReference>
<gene>
    <name evidence="11" type="ORF">DFR29_12627</name>
</gene>
<evidence type="ECO:0000256" key="7">
    <source>
        <dbReference type="PROSITE-ProRule" id="PRU10141"/>
    </source>
</evidence>
<feature type="region of interest" description="Disordered" evidence="8">
    <location>
        <begin position="280"/>
        <end position="329"/>
    </location>
</feature>
<dbReference type="GO" id="GO:0004674">
    <property type="term" value="F:protein serine/threonine kinase activity"/>
    <property type="evidence" value="ECO:0007669"/>
    <property type="project" value="UniProtKB-KW"/>
</dbReference>
<evidence type="ECO:0000256" key="6">
    <source>
        <dbReference type="ARBA" id="ARBA00022840"/>
    </source>
</evidence>